<name>A0A850LMU8_9RHOB</name>
<dbReference type="CDD" id="cd00093">
    <property type="entry name" value="HTH_XRE"/>
    <property type="match status" value="1"/>
</dbReference>
<dbReference type="InterPro" id="IPR010982">
    <property type="entry name" value="Lambda_DNA-bd_dom_sf"/>
</dbReference>
<dbReference type="SUPFAM" id="SSF47413">
    <property type="entry name" value="lambda repressor-like DNA-binding domains"/>
    <property type="match status" value="1"/>
</dbReference>
<sequence>MTTEFALDLSLARRKAGFVQSDIAHLMASHQSRVSELEHGGKLPTLTEIVTLSLIYGRSFESLFSMIMADARQDLQKRVGTLPKDVRNFVGTFNRSASIERLRDRLAAEETEHGGP</sequence>
<dbReference type="GO" id="GO:0003677">
    <property type="term" value="F:DNA binding"/>
    <property type="evidence" value="ECO:0007669"/>
    <property type="project" value="InterPro"/>
</dbReference>
<comment type="caution">
    <text evidence="2">The sequence shown here is derived from an EMBL/GenBank/DDBJ whole genome shotgun (WGS) entry which is preliminary data.</text>
</comment>
<evidence type="ECO:0000259" key="1">
    <source>
        <dbReference type="PROSITE" id="PS50943"/>
    </source>
</evidence>
<dbReference type="InterPro" id="IPR001387">
    <property type="entry name" value="Cro/C1-type_HTH"/>
</dbReference>
<evidence type="ECO:0000313" key="2">
    <source>
        <dbReference type="EMBL" id="NVK99283.1"/>
    </source>
</evidence>
<gene>
    <name evidence="2" type="ORF">HW564_20365</name>
</gene>
<protein>
    <submittedName>
        <fullName evidence="2">Helix-turn-helix transcriptional regulator</fullName>
    </submittedName>
</protein>
<organism evidence="2 3">
    <name type="scientific">Ruegeria pomeroyi</name>
    <dbReference type="NCBI Taxonomy" id="89184"/>
    <lineage>
        <taxon>Bacteria</taxon>
        <taxon>Pseudomonadati</taxon>
        <taxon>Pseudomonadota</taxon>
        <taxon>Alphaproteobacteria</taxon>
        <taxon>Rhodobacterales</taxon>
        <taxon>Roseobacteraceae</taxon>
        <taxon>Ruegeria</taxon>
    </lineage>
</organism>
<dbReference type="Proteomes" id="UP000565723">
    <property type="component" value="Unassembled WGS sequence"/>
</dbReference>
<dbReference type="EMBL" id="JABXIY010000063">
    <property type="protein sequence ID" value="NVK99283.1"/>
    <property type="molecule type" value="Genomic_DNA"/>
</dbReference>
<feature type="domain" description="HTH cro/C1-type" evidence="1">
    <location>
        <begin position="9"/>
        <end position="63"/>
    </location>
</feature>
<dbReference type="RefSeq" id="WP_011046970.1">
    <property type="nucleotide sequence ID" value="NZ_CP076685.1"/>
</dbReference>
<proteinExistence type="predicted"/>
<dbReference type="PROSITE" id="PS50943">
    <property type="entry name" value="HTH_CROC1"/>
    <property type="match status" value="1"/>
</dbReference>
<dbReference type="AlphaFoldDB" id="A0A850LMU8"/>
<accession>A0A850LMU8</accession>
<dbReference type="Gene3D" id="1.10.260.40">
    <property type="entry name" value="lambda repressor-like DNA-binding domains"/>
    <property type="match status" value="1"/>
</dbReference>
<reference evidence="2 3" key="1">
    <citation type="journal article" date="2020" name="Proc. Natl. Acad. Sci. U.S.A.">
        <title>Ecological drivers of bacterial community assembly in synthetic phycospheres.</title>
        <authorList>
            <person name="Fu H."/>
            <person name="Uchimiya M."/>
            <person name="Gore J."/>
            <person name="Moran M.A."/>
        </authorList>
    </citation>
    <scope>NUCLEOTIDE SEQUENCE [LARGE SCALE GENOMIC DNA]</scope>
    <source>
        <strain evidence="2">HF-Din03</strain>
    </source>
</reference>
<evidence type="ECO:0000313" key="3">
    <source>
        <dbReference type="Proteomes" id="UP000565723"/>
    </source>
</evidence>